<dbReference type="GO" id="GO:0042171">
    <property type="term" value="F:lysophosphatidic acid acyltransferase activity"/>
    <property type="evidence" value="ECO:0007669"/>
    <property type="project" value="TreeGrafter"/>
</dbReference>
<dbReference type="GO" id="GO:0006654">
    <property type="term" value="P:phosphatidic acid biosynthetic process"/>
    <property type="evidence" value="ECO:0007669"/>
    <property type="project" value="TreeGrafter"/>
</dbReference>
<evidence type="ECO:0000313" key="3">
    <source>
        <dbReference type="EMBL" id="CAG9326173.1"/>
    </source>
</evidence>
<evidence type="ECO:0000259" key="2">
    <source>
        <dbReference type="Pfam" id="PF00561"/>
    </source>
</evidence>
<sequence length="344" mass="39526">MGRLSHKKLLKAEKHLLELAEIPTETTRIYLDHQDNYSIFCLQCGDPGKPPMIMVHGYMGSSVMFYRILKGLCQEYRLYCLDLLGMGRSSRPCFMMENREECEDFFVYPIEVCRDRLGIEKFVLAGHSFGGYVSGCYAEKYPNRVEKLVLISPIGIPRHPIGWTFQGWMESQSWKDRFVMRLVCLFWGKKMSGATILRNAGPFSGKIIEMYLGGRISGISEKEMNSVYTYLEQVNLYPGSGEYSLDQILDQGLYALSPLCDRLINVPIVYLYGDRDWILPDGAEQNSKFNSCPIITEIISNSGHHMYLDNPHELVTKILRSVKELDNMHKLNQKQLENQANPMQ</sequence>
<keyword evidence="4" id="KW-1185">Reference proteome</keyword>
<comment type="similarity">
    <text evidence="1">Belongs to the peptidase S33 family. ABHD4/ABHD5 subfamily.</text>
</comment>
<dbReference type="Pfam" id="PF00561">
    <property type="entry name" value="Abhydrolase_1"/>
    <property type="match status" value="1"/>
</dbReference>
<dbReference type="AlphaFoldDB" id="A0AAU9JJN6"/>
<gene>
    <name evidence="3" type="ORF">BSTOLATCC_MIC40606</name>
</gene>
<dbReference type="EMBL" id="CAJZBQ010000040">
    <property type="protein sequence ID" value="CAG9326173.1"/>
    <property type="molecule type" value="Genomic_DNA"/>
</dbReference>
<accession>A0AAU9JJN6</accession>
<dbReference type="PRINTS" id="PR00111">
    <property type="entry name" value="ABHYDROLASE"/>
</dbReference>
<name>A0AAU9JJN6_9CILI</name>
<organism evidence="3 4">
    <name type="scientific">Blepharisma stoltei</name>
    <dbReference type="NCBI Taxonomy" id="1481888"/>
    <lineage>
        <taxon>Eukaryota</taxon>
        <taxon>Sar</taxon>
        <taxon>Alveolata</taxon>
        <taxon>Ciliophora</taxon>
        <taxon>Postciliodesmatophora</taxon>
        <taxon>Heterotrichea</taxon>
        <taxon>Heterotrichida</taxon>
        <taxon>Blepharismidae</taxon>
        <taxon>Blepharisma</taxon>
    </lineage>
</organism>
<dbReference type="Proteomes" id="UP001162131">
    <property type="component" value="Unassembled WGS sequence"/>
</dbReference>
<dbReference type="GO" id="GO:0052689">
    <property type="term" value="F:carboxylic ester hydrolase activity"/>
    <property type="evidence" value="ECO:0007669"/>
    <property type="project" value="TreeGrafter"/>
</dbReference>
<feature type="domain" description="AB hydrolase-1" evidence="2">
    <location>
        <begin position="50"/>
        <end position="311"/>
    </location>
</feature>
<dbReference type="Gene3D" id="3.40.50.1820">
    <property type="entry name" value="alpha/beta hydrolase"/>
    <property type="match status" value="1"/>
</dbReference>
<dbReference type="SUPFAM" id="SSF53474">
    <property type="entry name" value="alpha/beta-Hydrolases"/>
    <property type="match status" value="1"/>
</dbReference>
<evidence type="ECO:0000256" key="1">
    <source>
        <dbReference type="ARBA" id="ARBA00038097"/>
    </source>
</evidence>
<dbReference type="PANTHER" id="PTHR42886:SF29">
    <property type="entry name" value="PUMMELIG, ISOFORM A"/>
    <property type="match status" value="1"/>
</dbReference>
<dbReference type="InterPro" id="IPR000073">
    <property type="entry name" value="AB_hydrolase_1"/>
</dbReference>
<dbReference type="PANTHER" id="PTHR42886">
    <property type="entry name" value="RE40534P-RELATED"/>
    <property type="match status" value="1"/>
</dbReference>
<comment type="caution">
    <text evidence="3">The sequence shown here is derived from an EMBL/GenBank/DDBJ whole genome shotgun (WGS) entry which is preliminary data.</text>
</comment>
<proteinExistence type="inferred from homology"/>
<evidence type="ECO:0000313" key="4">
    <source>
        <dbReference type="Proteomes" id="UP001162131"/>
    </source>
</evidence>
<protein>
    <recommendedName>
        <fullName evidence="2">AB hydrolase-1 domain-containing protein</fullName>
    </recommendedName>
</protein>
<reference evidence="3" key="1">
    <citation type="submission" date="2021-09" db="EMBL/GenBank/DDBJ databases">
        <authorList>
            <consortium name="AG Swart"/>
            <person name="Singh M."/>
            <person name="Singh A."/>
            <person name="Seah K."/>
            <person name="Emmerich C."/>
        </authorList>
    </citation>
    <scope>NUCLEOTIDE SEQUENCE</scope>
    <source>
        <strain evidence="3">ATCC30299</strain>
    </source>
</reference>
<dbReference type="GO" id="GO:0055088">
    <property type="term" value="P:lipid homeostasis"/>
    <property type="evidence" value="ECO:0007669"/>
    <property type="project" value="TreeGrafter"/>
</dbReference>
<dbReference type="InterPro" id="IPR029058">
    <property type="entry name" value="AB_hydrolase_fold"/>
</dbReference>